<name>A0A3L8PPK8_9ACTN</name>
<dbReference type="InterPro" id="IPR003870">
    <property type="entry name" value="DUF222"/>
</dbReference>
<proteinExistence type="predicted"/>
<dbReference type="Pfam" id="PF02720">
    <property type="entry name" value="DUF222"/>
    <property type="match status" value="1"/>
</dbReference>
<evidence type="ECO:0000259" key="1">
    <source>
        <dbReference type="Pfam" id="PF02720"/>
    </source>
</evidence>
<dbReference type="RefSeq" id="WP_121793386.1">
    <property type="nucleotide sequence ID" value="NZ_RDBF01000003.1"/>
</dbReference>
<feature type="non-terminal residue" evidence="2">
    <location>
        <position position="148"/>
    </location>
</feature>
<dbReference type="AlphaFoldDB" id="A0A3L8PPK8"/>
<sequence length="148" mass="16720">MIESSSDVRVGLVAELRRENALAEYRRWSGMLEYLDAETARIERELEPRARELEVAAVRSVIAQANGWSEHQLAARLHEAETARDDLPAVWAAFGDGELDAARVSIIAAGAWKLTEERSVEKLDRQVVSYAATHTTGELRQWMRRFIA</sequence>
<comment type="caution">
    <text evidence="2">The sequence shown here is derived from an EMBL/GenBank/DDBJ whole genome shotgun (WGS) entry which is preliminary data.</text>
</comment>
<keyword evidence="3" id="KW-1185">Reference proteome</keyword>
<dbReference type="Proteomes" id="UP000282515">
    <property type="component" value="Unassembled WGS sequence"/>
</dbReference>
<gene>
    <name evidence="2" type="ORF">D9V41_04610</name>
</gene>
<accession>A0A3L8PPK8</accession>
<evidence type="ECO:0000313" key="2">
    <source>
        <dbReference type="EMBL" id="RLV56378.1"/>
    </source>
</evidence>
<organism evidence="2 3">
    <name type="scientific">Aeromicrobium phragmitis</name>
    <dbReference type="NCBI Taxonomy" id="2478914"/>
    <lineage>
        <taxon>Bacteria</taxon>
        <taxon>Bacillati</taxon>
        <taxon>Actinomycetota</taxon>
        <taxon>Actinomycetes</taxon>
        <taxon>Propionibacteriales</taxon>
        <taxon>Nocardioidaceae</taxon>
        <taxon>Aeromicrobium</taxon>
    </lineage>
</organism>
<reference evidence="2 3" key="1">
    <citation type="submission" date="2018-10" db="EMBL/GenBank/DDBJ databases">
        <title>Aeromicrobium sp. 9W16Y-2 whole genome shotgun sequence.</title>
        <authorList>
            <person name="Li F."/>
        </authorList>
    </citation>
    <scope>NUCLEOTIDE SEQUENCE [LARGE SCALE GENOMIC DNA]</scope>
    <source>
        <strain evidence="2 3">9W16Y-2</strain>
    </source>
</reference>
<dbReference type="EMBL" id="RDBF01000003">
    <property type="protein sequence ID" value="RLV56378.1"/>
    <property type="molecule type" value="Genomic_DNA"/>
</dbReference>
<dbReference type="OrthoDB" id="3750777at2"/>
<evidence type="ECO:0000313" key="3">
    <source>
        <dbReference type="Proteomes" id="UP000282515"/>
    </source>
</evidence>
<protein>
    <submittedName>
        <fullName evidence="2">DUF222 domain-containing protein</fullName>
    </submittedName>
</protein>
<feature type="domain" description="DUF222" evidence="1">
    <location>
        <begin position="31"/>
        <end position="135"/>
    </location>
</feature>